<name>A0A1D6N874_MAIZE</name>
<proteinExistence type="predicted"/>
<gene>
    <name evidence="2" type="ORF">ZEAMMB73_Zm00001d043057</name>
</gene>
<accession>A0A1D6N874</accession>
<protein>
    <submittedName>
        <fullName evidence="2">Uncharacterized protein</fullName>
    </submittedName>
</protein>
<reference evidence="2" key="1">
    <citation type="submission" date="2015-12" db="EMBL/GenBank/DDBJ databases">
        <title>Update maize B73 reference genome by single molecule sequencing technologies.</title>
        <authorList>
            <consortium name="Maize Genome Sequencing Project"/>
            <person name="Ware D."/>
        </authorList>
    </citation>
    <scope>NUCLEOTIDE SEQUENCE [LARGE SCALE GENOMIC DNA]</scope>
    <source>
        <tissue evidence="2">Seedling</tissue>
    </source>
</reference>
<sequence>MNQPWKTPLWPRSSTTTVISYWSWRLLILGLKFPSMELERKAEGGRKVGEAPCPIFPNTTMQSEPSPSSGRSRRDGTGRWSMRASSCDEILQFAPVLDTSGNRIRRHVLGHYEIVRVDFCCCINQTPGDLLDPDLVRLAGKGENGTKWYRTSG</sequence>
<dbReference type="AlphaFoldDB" id="A0A1D6N874"/>
<organism evidence="2">
    <name type="scientific">Zea mays</name>
    <name type="common">Maize</name>
    <dbReference type="NCBI Taxonomy" id="4577"/>
    <lineage>
        <taxon>Eukaryota</taxon>
        <taxon>Viridiplantae</taxon>
        <taxon>Streptophyta</taxon>
        <taxon>Embryophyta</taxon>
        <taxon>Tracheophyta</taxon>
        <taxon>Spermatophyta</taxon>
        <taxon>Magnoliopsida</taxon>
        <taxon>Liliopsida</taxon>
        <taxon>Poales</taxon>
        <taxon>Poaceae</taxon>
        <taxon>PACMAD clade</taxon>
        <taxon>Panicoideae</taxon>
        <taxon>Andropogonodae</taxon>
        <taxon>Andropogoneae</taxon>
        <taxon>Tripsacinae</taxon>
        <taxon>Zea</taxon>
    </lineage>
</organism>
<dbReference type="EMBL" id="CM007649">
    <property type="protein sequence ID" value="ONM36786.1"/>
    <property type="molecule type" value="Genomic_DNA"/>
</dbReference>
<dbReference type="PaxDb" id="4577-AC204009.3_FGP009"/>
<dbReference type="InParanoid" id="A0A1D6N874"/>
<evidence type="ECO:0000313" key="2">
    <source>
        <dbReference type="EMBL" id="ONM36786.1"/>
    </source>
</evidence>
<feature type="region of interest" description="Disordered" evidence="1">
    <location>
        <begin position="49"/>
        <end position="79"/>
    </location>
</feature>
<evidence type="ECO:0000256" key="1">
    <source>
        <dbReference type="SAM" id="MobiDB-lite"/>
    </source>
</evidence>